<keyword evidence="2" id="KW-1185">Reference proteome</keyword>
<accession>A0ABP9J4C7</accession>
<gene>
    <name evidence="1" type="ORF">GCM10023335_44490</name>
</gene>
<reference evidence="2" key="1">
    <citation type="journal article" date="2019" name="Int. J. Syst. Evol. Microbiol.">
        <title>The Global Catalogue of Microorganisms (GCM) 10K type strain sequencing project: providing services to taxonomists for standard genome sequencing and annotation.</title>
        <authorList>
            <consortium name="The Broad Institute Genomics Platform"/>
            <consortium name="The Broad Institute Genome Sequencing Center for Infectious Disease"/>
            <person name="Wu L."/>
            <person name="Ma J."/>
        </authorList>
    </citation>
    <scope>NUCLEOTIDE SEQUENCE [LARGE SCALE GENOMIC DNA]</scope>
    <source>
        <strain evidence="2">JCM 18409</strain>
    </source>
</reference>
<name>A0ABP9J4C7_9ACTN</name>
<sequence>MEAVDQVVEGAGSFGESGDRVLVGDVQRDDFRCPGQTLRRALHLPGVRTGKDRFGAGRGRHLG</sequence>
<proteinExistence type="predicted"/>
<dbReference type="Proteomes" id="UP001501759">
    <property type="component" value="Unassembled WGS sequence"/>
</dbReference>
<comment type="caution">
    <text evidence="1">The sequence shown here is derived from an EMBL/GenBank/DDBJ whole genome shotgun (WGS) entry which is preliminary data.</text>
</comment>
<dbReference type="EMBL" id="BAABKB010000016">
    <property type="protein sequence ID" value="GAA5017681.1"/>
    <property type="molecule type" value="Genomic_DNA"/>
</dbReference>
<organism evidence="1 2">
    <name type="scientific">Streptomyces siamensis</name>
    <dbReference type="NCBI Taxonomy" id="1274986"/>
    <lineage>
        <taxon>Bacteria</taxon>
        <taxon>Bacillati</taxon>
        <taxon>Actinomycetota</taxon>
        <taxon>Actinomycetes</taxon>
        <taxon>Kitasatosporales</taxon>
        <taxon>Streptomycetaceae</taxon>
        <taxon>Streptomyces</taxon>
    </lineage>
</organism>
<evidence type="ECO:0000313" key="1">
    <source>
        <dbReference type="EMBL" id="GAA5017681.1"/>
    </source>
</evidence>
<evidence type="ECO:0000313" key="2">
    <source>
        <dbReference type="Proteomes" id="UP001501759"/>
    </source>
</evidence>
<protein>
    <submittedName>
        <fullName evidence="1">Uncharacterized protein</fullName>
    </submittedName>
</protein>